<name>A0A1F7FIE4_UNCRA</name>
<keyword evidence="3" id="KW-0804">Transcription</keyword>
<dbReference type="InterPro" id="IPR009057">
    <property type="entry name" value="Homeodomain-like_sf"/>
</dbReference>
<dbReference type="PROSITE" id="PS00041">
    <property type="entry name" value="HTH_ARAC_FAMILY_1"/>
    <property type="match status" value="1"/>
</dbReference>
<gene>
    <name evidence="5" type="ORF">A2519_08260</name>
</gene>
<keyword evidence="1" id="KW-0805">Transcription regulation</keyword>
<dbReference type="InterPro" id="IPR018062">
    <property type="entry name" value="HTH_AraC-typ_CS"/>
</dbReference>
<dbReference type="PANTHER" id="PTHR43280">
    <property type="entry name" value="ARAC-FAMILY TRANSCRIPTIONAL REGULATOR"/>
    <property type="match status" value="1"/>
</dbReference>
<dbReference type="GO" id="GO:0003700">
    <property type="term" value="F:DNA-binding transcription factor activity"/>
    <property type="evidence" value="ECO:0007669"/>
    <property type="project" value="InterPro"/>
</dbReference>
<dbReference type="EMBL" id="MFYX01000033">
    <property type="protein sequence ID" value="OGK06257.1"/>
    <property type="molecule type" value="Genomic_DNA"/>
</dbReference>
<dbReference type="InterPro" id="IPR018060">
    <property type="entry name" value="HTH_AraC"/>
</dbReference>
<proteinExistence type="predicted"/>
<sequence length="282" mass="32381">MIFAKIRAQDFREADTAVARFISIGYEHITSTDYRWNNERMGPTFGHCIIQYTLSGHGYHEANGKITKLEKHTAFLASEESPFLYYYKPDAPHWEFFWINITGSTGKGLFHGIKKEFGPVITLPDNNLTVQLFFEIFRKTQNREWKNLYALSAATYGFLMSLIQNLRAGTAAFDATIDQAAQYMEQHMADNIDVKVIAPRFGYTREHFTRLFRQTTGASPGNYLISLRLEKAKQLLRLSDEKLESVAASCGFANANYLCRLFKQRFGLTPVEYKKTFDATIK</sequence>
<organism evidence="5 6">
    <name type="scientific">Candidatus Raymondbacteria bacterium RIFOXYD12_FULL_49_13</name>
    <dbReference type="NCBI Taxonomy" id="1817890"/>
    <lineage>
        <taxon>Bacteria</taxon>
        <taxon>Raymondiibacteriota</taxon>
    </lineage>
</organism>
<dbReference type="AlphaFoldDB" id="A0A1F7FIE4"/>
<accession>A0A1F7FIE4</accession>
<dbReference type="GO" id="GO:0043565">
    <property type="term" value="F:sequence-specific DNA binding"/>
    <property type="evidence" value="ECO:0007669"/>
    <property type="project" value="InterPro"/>
</dbReference>
<evidence type="ECO:0000256" key="2">
    <source>
        <dbReference type="ARBA" id="ARBA00023125"/>
    </source>
</evidence>
<dbReference type="Gene3D" id="1.10.10.60">
    <property type="entry name" value="Homeodomain-like"/>
    <property type="match status" value="2"/>
</dbReference>
<reference evidence="5 6" key="1">
    <citation type="journal article" date="2016" name="Nat. Commun.">
        <title>Thousands of microbial genomes shed light on interconnected biogeochemical processes in an aquifer system.</title>
        <authorList>
            <person name="Anantharaman K."/>
            <person name="Brown C.T."/>
            <person name="Hug L.A."/>
            <person name="Sharon I."/>
            <person name="Castelle C.J."/>
            <person name="Probst A.J."/>
            <person name="Thomas B.C."/>
            <person name="Singh A."/>
            <person name="Wilkins M.J."/>
            <person name="Karaoz U."/>
            <person name="Brodie E.L."/>
            <person name="Williams K.H."/>
            <person name="Hubbard S.S."/>
            <person name="Banfield J.F."/>
        </authorList>
    </citation>
    <scope>NUCLEOTIDE SEQUENCE [LARGE SCALE GENOMIC DNA]</scope>
</reference>
<evidence type="ECO:0000256" key="3">
    <source>
        <dbReference type="ARBA" id="ARBA00023163"/>
    </source>
</evidence>
<evidence type="ECO:0000256" key="1">
    <source>
        <dbReference type="ARBA" id="ARBA00023015"/>
    </source>
</evidence>
<dbReference type="Proteomes" id="UP000179243">
    <property type="component" value="Unassembled WGS sequence"/>
</dbReference>
<dbReference type="Pfam" id="PF02311">
    <property type="entry name" value="AraC_binding"/>
    <property type="match status" value="1"/>
</dbReference>
<evidence type="ECO:0000313" key="5">
    <source>
        <dbReference type="EMBL" id="OGK06257.1"/>
    </source>
</evidence>
<dbReference type="InterPro" id="IPR003313">
    <property type="entry name" value="AraC-bd"/>
</dbReference>
<dbReference type="Pfam" id="PF12833">
    <property type="entry name" value="HTH_18"/>
    <property type="match status" value="1"/>
</dbReference>
<evidence type="ECO:0000259" key="4">
    <source>
        <dbReference type="PROSITE" id="PS01124"/>
    </source>
</evidence>
<dbReference type="InterPro" id="IPR037923">
    <property type="entry name" value="HTH-like"/>
</dbReference>
<dbReference type="SUPFAM" id="SSF51215">
    <property type="entry name" value="Regulatory protein AraC"/>
    <property type="match status" value="1"/>
</dbReference>
<dbReference type="Gene3D" id="2.60.120.280">
    <property type="entry name" value="Regulatory protein AraC"/>
    <property type="match status" value="1"/>
</dbReference>
<dbReference type="SMART" id="SM00342">
    <property type="entry name" value="HTH_ARAC"/>
    <property type="match status" value="1"/>
</dbReference>
<protein>
    <recommendedName>
        <fullName evidence="4">HTH araC/xylS-type domain-containing protein</fullName>
    </recommendedName>
</protein>
<keyword evidence="2" id="KW-0238">DNA-binding</keyword>
<comment type="caution">
    <text evidence="5">The sequence shown here is derived from an EMBL/GenBank/DDBJ whole genome shotgun (WGS) entry which is preliminary data.</text>
</comment>
<evidence type="ECO:0000313" key="6">
    <source>
        <dbReference type="Proteomes" id="UP000179243"/>
    </source>
</evidence>
<dbReference type="PANTHER" id="PTHR43280:SF30">
    <property type="entry name" value="MMSAB OPERON REGULATORY PROTEIN"/>
    <property type="match status" value="1"/>
</dbReference>
<dbReference type="SUPFAM" id="SSF46689">
    <property type="entry name" value="Homeodomain-like"/>
    <property type="match status" value="2"/>
</dbReference>
<dbReference type="PROSITE" id="PS01124">
    <property type="entry name" value="HTH_ARAC_FAMILY_2"/>
    <property type="match status" value="1"/>
</dbReference>
<feature type="domain" description="HTH araC/xylS-type" evidence="4">
    <location>
        <begin position="178"/>
        <end position="276"/>
    </location>
</feature>